<feature type="region of interest" description="Disordered" evidence="1">
    <location>
        <begin position="548"/>
        <end position="603"/>
    </location>
</feature>
<dbReference type="AlphaFoldDB" id="A0A4V6DHR5"/>
<feature type="region of interest" description="Disordered" evidence="1">
    <location>
        <begin position="503"/>
        <end position="524"/>
    </location>
</feature>
<protein>
    <submittedName>
        <fullName evidence="2">Uncharacterized protein</fullName>
    </submittedName>
</protein>
<feature type="compositionally biased region" description="Pro residues" evidence="1">
    <location>
        <begin position="49"/>
        <end position="58"/>
    </location>
</feature>
<feature type="compositionally biased region" description="Basic and acidic residues" evidence="1">
    <location>
        <begin position="369"/>
        <end position="378"/>
    </location>
</feature>
<reference evidence="2 3" key="1">
    <citation type="journal article" date="2019" name="PLoS ONE">
        <title>Comparative genome analysis indicates high evolutionary potential of pathogenicity genes in Colletotrichum tanaceti.</title>
        <authorList>
            <person name="Lelwala R.V."/>
            <person name="Korhonen P.K."/>
            <person name="Young N.D."/>
            <person name="Scott J.B."/>
            <person name="Ades P.A."/>
            <person name="Gasser R.B."/>
            <person name="Taylor P.W.J."/>
        </authorList>
    </citation>
    <scope>NUCLEOTIDE SEQUENCE [LARGE SCALE GENOMIC DNA]</scope>
    <source>
        <strain evidence="2">BRIP57314</strain>
    </source>
</reference>
<dbReference type="EMBL" id="PJEX01000056">
    <property type="protein sequence ID" value="TKW56866.1"/>
    <property type="molecule type" value="Genomic_DNA"/>
</dbReference>
<sequence>MVVLDDERHRGREIPVLLLGGIAKGPQGAEDDLVSALGDDGPVGQVPPEGGPVVPPTDPRLREPRQMADAPEVKVRRRREPGLRQRHDVGPDDLRSEQQSREHAGELGAVGGRRRAGSRDGEGRVGRCRVVEVAEIGAEGGPLQEDGDVLQTPGDAEVGDLVGLAVAGGDVDVSAVDRELGGVHVLRGSGADRDLGRRARGKGHQYHSPDGERKLCPVIHHRVGELRSEAGAGGKGVGGGGPGVAQGVGQVVIGRVPDAERVAPDEVVGVVEGDLADAQDGLGVGGVVCPDDAGALLGDGGRDVVDRGAVVPGPRVGGRGDDAAQLDGVQGAARLADEGEDGGDQGRRHGRPRQHGVAPLADGPGRQDVASRRRELRLGDGFPGRAPRGRQAGQVARDGVGDLLVPDAGGVRGRDADGHGSALVQEVDPAGSLGGVDGPNGDETIGRGVPGTFGHEVINLGHRVARRRISHAEENNPGGEIGRVVRQRSAGVVVGSGIVADGPQRQCDVGRKRRRPADETEGVDVGGSAVAVVTVVVAADGIRPGLEKQRRDGVLDGTDGGDLDTRGGRGGHEHAVRARVPGGHDDGHALGDDPGGGDAPGVVGEARVVAGGARDDVAAVLEGAVEGVEEHVVGAQPAAAPGAVRPERDPRRRAGEAHLVGLRGDGAGHVRAVADAVFERVRVRRRALRGEVVVPREVPAVAHQTALAEAAAEGRVGVVDAAVHDGDADAFTGEPLGAEPVDLGHDVRRERVTVAVRVVIARGMVFLTLSGAAASAGRPALWVVNIGFGVGMRTVLTGQTPFTPGISAMRRDMSVVVSSSSLREAFRTRNEAPLKSRKLRSRRCWTSRPRSR</sequence>
<evidence type="ECO:0000313" key="3">
    <source>
        <dbReference type="Proteomes" id="UP000310108"/>
    </source>
</evidence>
<feature type="compositionally biased region" description="Basic and acidic residues" evidence="1">
    <location>
        <begin position="59"/>
        <end position="105"/>
    </location>
</feature>
<feature type="compositionally biased region" description="Basic and acidic residues" evidence="1">
    <location>
        <begin position="563"/>
        <end position="591"/>
    </location>
</feature>
<keyword evidence="3" id="KW-1185">Reference proteome</keyword>
<feature type="region of interest" description="Disordered" evidence="1">
    <location>
        <begin position="23"/>
        <end position="122"/>
    </location>
</feature>
<evidence type="ECO:0000313" key="2">
    <source>
        <dbReference type="EMBL" id="TKW56866.1"/>
    </source>
</evidence>
<feature type="compositionally biased region" description="Low complexity" evidence="1">
    <location>
        <begin position="38"/>
        <end position="48"/>
    </location>
</feature>
<proteinExistence type="predicted"/>
<comment type="caution">
    <text evidence="2">The sequence shown here is derived from an EMBL/GenBank/DDBJ whole genome shotgun (WGS) entry which is preliminary data.</text>
</comment>
<evidence type="ECO:0000256" key="1">
    <source>
        <dbReference type="SAM" id="MobiDB-lite"/>
    </source>
</evidence>
<name>A0A4V6DHR5_9PEZI</name>
<organism evidence="2 3">
    <name type="scientific">Colletotrichum tanaceti</name>
    <dbReference type="NCBI Taxonomy" id="1306861"/>
    <lineage>
        <taxon>Eukaryota</taxon>
        <taxon>Fungi</taxon>
        <taxon>Dikarya</taxon>
        <taxon>Ascomycota</taxon>
        <taxon>Pezizomycotina</taxon>
        <taxon>Sordariomycetes</taxon>
        <taxon>Hypocreomycetidae</taxon>
        <taxon>Glomerellales</taxon>
        <taxon>Glomerellaceae</taxon>
        <taxon>Colletotrichum</taxon>
        <taxon>Colletotrichum destructivum species complex</taxon>
    </lineage>
</organism>
<feature type="region of interest" description="Disordered" evidence="1">
    <location>
        <begin position="336"/>
        <end position="450"/>
    </location>
</feature>
<gene>
    <name evidence="2" type="ORF">CTA1_11295</name>
</gene>
<accession>A0A4V6DHR5</accession>
<dbReference type="Proteomes" id="UP000310108">
    <property type="component" value="Unassembled WGS sequence"/>
</dbReference>